<sequence length="160" mass="18103">MMHSYEFRLALFLSGVGFIVFSKYDPSLATGTVCVLAILASHAVCSFFDSPYLFSSLPMNEQVRSDYFEFRDQYYTAKNLYTHPLTILSGLLVYWNGEHIVEKLASFGWSSSLYVLVLLALLFAMPARLWGFPGSMIIEYLEEKGERQLLGSAMGDYDGE</sequence>
<evidence type="ECO:0000256" key="1">
    <source>
        <dbReference type="SAM" id="Phobius"/>
    </source>
</evidence>
<comment type="caution">
    <text evidence="2">The sequence shown here is derived from an EMBL/GenBank/DDBJ whole genome shotgun (WGS) entry which is preliminary data.</text>
</comment>
<gene>
    <name evidence="2" type="ORF">A3G90_00180</name>
</gene>
<feature type="transmembrane region" description="Helical" evidence="1">
    <location>
        <begin position="30"/>
        <end position="54"/>
    </location>
</feature>
<evidence type="ECO:0000313" key="3">
    <source>
        <dbReference type="Proteomes" id="UP000177325"/>
    </source>
</evidence>
<evidence type="ECO:0000313" key="2">
    <source>
        <dbReference type="EMBL" id="OGG84500.1"/>
    </source>
</evidence>
<accession>A0A1F6FF69</accession>
<keyword evidence="1" id="KW-0472">Membrane</keyword>
<feature type="transmembrane region" description="Helical" evidence="1">
    <location>
        <begin position="107"/>
        <end position="127"/>
    </location>
</feature>
<keyword evidence="1" id="KW-0812">Transmembrane</keyword>
<organism evidence="2 3">
    <name type="scientific">Candidatus Kaiserbacteria bacterium RIFCSPLOWO2_12_FULL_45_26</name>
    <dbReference type="NCBI Taxonomy" id="1798525"/>
    <lineage>
        <taxon>Bacteria</taxon>
        <taxon>Candidatus Kaiseribacteriota</taxon>
    </lineage>
</organism>
<proteinExistence type="predicted"/>
<reference evidence="2 3" key="1">
    <citation type="journal article" date="2016" name="Nat. Commun.">
        <title>Thousands of microbial genomes shed light on interconnected biogeochemical processes in an aquifer system.</title>
        <authorList>
            <person name="Anantharaman K."/>
            <person name="Brown C.T."/>
            <person name="Hug L.A."/>
            <person name="Sharon I."/>
            <person name="Castelle C.J."/>
            <person name="Probst A.J."/>
            <person name="Thomas B.C."/>
            <person name="Singh A."/>
            <person name="Wilkins M.J."/>
            <person name="Karaoz U."/>
            <person name="Brodie E.L."/>
            <person name="Williams K.H."/>
            <person name="Hubbard S.S."/>
            <person name="Banfield J.F."/>
        </authorList>
    </citation>
    <scope>NUCLEOTIDE SEQUENCE [LARGE SCALE GENOMIC DNA]</scope>
</reference>
<dbReference type="AlphaFoldDB" id="A0A1F6FF69"/>
<name>A0A1F6FF69_9BACT</name>
<protein>
    <submittedName>
        <fullName evidence="2">Uncharacterized protein</fullName>
    </submittedName>
</protein>
<dbReference type="STRING" id="1798525.A3G90_00180"/>
<feature type="transmembrane region" description="Helical" evidence="1">
    <location>
        <begin position="7"/>
        <end position="24"/>
    </location>
</feature>
<keyword evidence="1" id="KW-1133">Transmembrane helix</keyword>
<dbReference type="Proteomes" id="UP000177325">
    <property type="component" value="Unassembled WGS sequence"/>
</dbReference>
<feature type="transmembrane region" description="Helical" evidence="1">
    <location>
        <begin position="75"/>
        <end position="95"/>
    </location>
</feature>
<dbReference type="EMBL" id="MFMM01000001">
    <property type="protein sequence ID" value="OGG84500.1"/>
    <property type="molecule type" value="Genomic_DNA"/>
</dbReference>